<dbReference type="PROSITE" id="PS50975">
    <property type="entry name" value="ATP_GRASP"/>
    <property type="match status" value="1"/>
</dbReference>
<evidence type="ECO:0000256" key="4">
    <source>
        <dbReference type="ARBA" id="ARBA00022840"/>
    </source>
</evidence>
<comment type="caution">
    <text evidence="9">The sequence shown here is derived from an EMBL/GenBank/DDBJ whole genome shotgun (WGS) entry which is preliminary data.</text>
</comment>
<dbReference type="PATRIC" id="fig|186479.3.peg.5152"/>
<dbReference type="PANTHER" id="PTHR48095:SF2">
    <property type="entry name" value="BIOTIN CARBOXYLASE, CHLOROPLASTIC"/>
    <property type="match status" value="1"/>
</dbReference>
<dbReference type="Pfam" id="PF02785">
    <property type="entry name" value="Biotin_carb_C"/>
    <property type="match status" value="1"/>
</dbReference>
<gene>
    <name evidence="9" type="ORF">SE17_37215</name>
</gene>
<evidence type="ECO:0000256" key="1">
    <source>
        <dbReference type="ARBA" id="ARBA00013263"/>
    </source>
</evidence>
<evidence type="ECO:0000256" key="2">
    <source>
        <dbReference type="ARBA" id="ARBA00022598"/>
    </source>
</evidence>
<evidence type="ECO:0000256" key="3">
    <source>
        <dbReference type="ARBA" id="ARBA00022741"/>
    </source>
</evidence>
<dbReference type="SUPFAM" id="SSF56059">
    <property type="entry name" value="Glutathione synthetase ATP-binding domain-like"/>
    <property type="match status" value="1"/>
</dbReference>
<reference evidence="9 10" key="1">
    <citation type="submission" date="2015-09" db="EMBL/GenBank/DDBJ databases">
        <title>Draft genome sequence of Kouleothrix aurantiaca JCM 19913.</title>
        <authorList>
            <person name="Hemp J."/>
        </authorList>
    </citation>
    <scope>NUCLEOTIDE SEQUENCE [LARGE SCALE GENOMIC DNA]</scope>
    <source>
        <strain evidence="9 10">COM-B</strain>
    </source>
</reference>
<organism evidence="9 10">
    <name type="scientific">Kouleothrix aurantiaca</name>
    <dbReference type="NCBI Taxonomy" id="186479"/>
    <lineage>
        <taxon>Bacteria</taxon>
        <taxon>Bacillati</taxon>
        <taxon>Chloroflexota</taxon>
        <taxon>Chloroflexia</taxon>
        <taxon>Chloroflexales</taxon>
        <taxon>Roseiflexineae</taxon>
        <taxon>Roseiflexaceae</taxon>
        <taxon>Kouleothrix</taxon>
    </lineage>
</organism>
<name>A0A0P9DEU7_9CHLR</name>
<dbReference type="InterPro" id="IPR005482">
    <property type="entry name" value="Biotin_COase_C"/>
</dbReference>
<dbReference type="Gene3D" id="3.30.470.20">
    <property type="entry name" value="ATP-grasp fold, B domain"/>
    <property type="match status" value="1"/>
</dbReference>
<keyword evidence="3 6" id="KW-0547">Nucleotide-binding</keyword>
<keyword evidence="10" id="KW-1185">Reference proteome</keyword>
<dbReference type="EC" id="6.3.4.14" evidence="1"/>
<dbReference type="InterPro" id="IPR051602">
    <property type="entry name" value="ACC_Biotin_Carboxylase"/>
</dbReference>
<dbReference type="GO" id="GO:0005524">
    <property type="term" value="F:ATP binding"/>
    <property type="evidence" value="ECO:0007669"/>
    <property type="project" value="UniProtKB-UniRule"/>
</dbReference>
<sequence length="323" mass="35203">LVRGPEQLEAALAQARAGSVAVFHDARVYLERAVLPSRYVEVQLLGDQQGNLIHLGERDSSIQRNNQKIITESPAPYLNGAQRAELCDLALRIARLFGCWSACTVEFVAGEDGAFLFTEIKPRIQVEHPVTEMVAGVDIVRSQLRTAWGDPLTIGQGDVLLRGSAMQCRIRAEDPWNNFLPSPGRIALFRQPGGPNVRVDTYAYSGCSIPLSYDPIFAKLIAWGRDREDCLNRIRRALEETFITGVQTNLPLLQSVAAHPLFADGATTTAFLDDSGLLVAEENEAVPPEVLVAAAMGDTLDPSPSAEARAADPWHVGPWRALG</sequence>
<protein>
    <recommendedName>
        <fullName evidence="1">biotin carboxylase</fullName>
        <ecNumber evidence="1">6.3.4.14</ecNumber>
    </recommendedName>
</protein>
<dbReference type="InterPro" id="IPR005479">
    <property type="entry name" value="CPAse_ATP-bd"/>
</dbReference>
<keyword evidence="2" id="KW-0436">Ligase</keyword>
<dbReference type="InterPro" id="IPR011764">
    <property type="entry name" value="Biotin_carboxylation_dom"/>
</dbReference>
<evidence type="ECO:0000313" key="10">
    <source>
        <dbReference type="Proteomes" id="UP000050509"/>
    </source>
</evidence>
<dbReference type="EMBL" id="LJCR01002530">
    <property type="protein sequence ID" value="KPV48596.1"/>
    <property type="molecule type" value="Genomic_DNA"/>
</dbReference>
<feature type="non-terminal residue" evidence="9">
    <location>
        <position position="323"/>
    </location>
</feature>
<comment type="catalytic activity">
    <reaction evidence="5">
        <text>N(6)-biotinyl-L-lysyl-[protein] + hydrogencarbonate + ATP = N(6)-carboxybiotinyl-L-lysyl-[protein] + ADP + phosphate + H(+)</text>
        <dbReference type="Rhea" id="RHEA:13501"/>
        <dbReference type="Rhea" id="RHEA-COMP:10505"/>
        <dbReference type="Rhea" id="RHEA-COMP:10506"/>
        <dbReference type="ChEBI" id="CHEBI:15378"/>
        <dbReference type="ChEBI" id="CHEBI:17544"/>
        <dbReference type="ChEBI" id="CHEBI:30616"/>
        <dbReference type="ChEBI" id="CHEBI:43474"/>
        <dbReference type="ChEBI" id="CHEBI:83144"/>
        <dbReference type="ChEBI" id="CHEBI:83145"/>
        <dbReference type="ChEBI" id="CHEBI:456216"/>
        <dbReference type="EC" id="6.3.4.14"/>
    </reaction>
</comment>
<dbReference type="InterPro" id="IPR011761">
    <property type="entry name" value="ATP-grasp"/>
</dbReference>
<dbReference type="SMART" id="SM00878">
    <property type="entry name" value="Biotin_carb_C"/>
    <property type="match status" value="1"/>
</dbReference>
<dbReference type="GO" id="GO:0046872">
    <property type="term" value="F:metal ion binding"/>
    <property type="evidence" value="ECO:0007669"/>
    <property type="project" value="InterPro"/>
</dbReference>
<evidence type="ECO:0000259" key="8">
    <source>
        <dbReference type="PROSITE" id="PS50979"/>
    </source>
</evidence>
<dbReference type="AlphaFoldDB" id="A0A0P9DEU7"/>
<evidence type="ECO:0000313" key="9">
    <source>
        <dbReference type="EMBL" id="KPV48596.1"/>
    </source>
</evidence>
<dbReference type="InterPro" id="IPR011054">
    <property type="entry name" value="Rudment_hybrid_motif"/>
</dbReference>
<dbReference type="GO" id="GO:0004075">
    <property type="term" value="F:biotin carboxylase activity"/>
    <property type="evidence" value="ECO:0007669"/>
    <property type="project" value="UniProtKB-EC"/>
</dbReference>
<dbReference type="Proteomes" id="UP000050509">
    <property type="component" value="Unassembled WGS sequence"/>
</dbReference>
<proteinExistence type="predicted"/>
<feature type="domain" description="Biotin carboxylation" evidence="8">
    <location>
        <begin position="1"/>
        <end position="277"/>
    </location>
</feature>
<evidence type="ECO:0000259" key="7">
    <source>
        <dbReference type="PROSITE" id="PS50975"/>
    </source>
</evidence>
<dbReference type="SUPFAM" id="SSF51246">
    <property type="entry name" value="Rudiment single hybrid motif"/>
    <property type="match status" value="1"/>
</dbReference>
<feature type="domain" description="ATP-grasp" evidence="7">
    <location>
        <begin position="25"/>
        <end position="148"/>
    </location>
</feature>
<keyword evidence="4 6" id="KW-0067">ATP-binding</keyword>
<dbReference type="PANTHER" id="PTHR48095">
    <property type="entry name" value="PYRUVATE CARBOXYLASE SUBUNIT A"/>
    <property type="match status" value="1"/>
</dbReference>
<evidence type="ECO:0000256" key="6">
    <source>
        <dbReference type="PROSITE-ProRule" id="PRU00409"/>
    </source>
</evidence>
<dbReference type="PROSITE" id="PS50979">
    <property type="entry name" value="BC"/>
    <property type="match status" value="1"/>
</dbReference>
<dbReference type="Pfam" id="PF02786">
    <property type="entry name" value="CPSase_L_D2"/>
    <property type="match status" value="1"/>
</dbReference>
<feature type="non-terminal residue" evidence="9">
    <location>
        <position position="1"/>
    </location>
</feature>
<evidence type="ECO:0000256" key="5">
    <source>
        <dbReference type="ARBA" id="ARBA00048600"/>
    </source>
</evidence>
<accession>A0A0P9DEU7</accession>